<evidence type="ECO:0000256" key="3">
    <source>
        <dbReference type="ARBA" id="ARBA00001947"/>
    </source>
</evidence>
<evidence type="ECO:0000313" key="10">
    <source>
        <dbReference type="EMBL" id="MXR20379.1"/>
    </source>
</evidence>
<proteinExistence type="inferred from homology"/>
<dbReference type="RefSeq" id="WP_159525929.1">
    <property type="nucleotide sequence ID" value="NZ_WUUU01000040.1"/>
</dbReference>
<dbReference type="Pfam" id="PF02073">
    <property type="entry name" value="Peptidase_M29"/>
    <property type="match status" value="1"/>
</dbReference>
<evidence type="ECO:0000256" key="1">
    <source>
        <dbReference type="ARBA" id="ARBA00001941"/>
    </source>
</evidence>
<evidence type="ECO:0000256" key="6">
    <source>
        <dbReference type="ARBA" id="ARBA00022670"/>
    </source>
</evidence>
<evidence type="ECO:0000256" key="8">
    <source>
        <dbReference type="ARBA" id="ARBA00022801"/>
    </source>
</evidence>
<dbReference type="PANTHER" id="PTHR34448">
    <property type="entry name" value="AMINOPEPTIDASE"/>
    <property type="match status" value="1"/>
</dbReference>
<comment type="cofactor">
    <cofactor evidence="3">
        <name>Zn(2+)</name>
        <dbReference type="ChEBI" id="CHEBI:29105"/>
    </cofactor>
</comment>
<keyword evidence="11" id="KW-1185">Reference proteome</keyword>
<dbReference type="AlphaFoldDB" id="A0A6B0SS16"/>
<dbReference type="OrthoDB" id="145069at2157"/>
<accession>A0A6B0SS16</accession>
<dbReference type="SUPFAM" id="SSF144052">
    <property type="entry name" value="Thermophilic metalloprotease-like"/>
    <property type="match status" value="1"/>
</dbReference>
<reference evidence="10 11" key="1">
    <citation type="submission" date="2019-12" db="EMBL/GenBank/DDBJ databases">
        <title>Isolation and characterization of three novel carbon monoxide-oxidizing members of Halobacteria from salione crusts and soils.</title>
        <authorList>
            <person name="Myers M.R."/>
            <person name="King G.M."/>
        </authorList>
    </citation>
    <scope>NUCLEOTIDE SEQUENCE [LARGE SCALE GENOMIC DNA]</scope>
    <source>
        <strain evidence="10 11">PCN9</strain>
    </source>
</reference>
<dbReference type="Proteomes" id="UP000471521">
    <property type="component" value="Unassembled WGS sequence"/>
</dbReference>
<dbReference type="GO" id="GO:0004177">
    <property type="term" value="F:aminopeptidase activity"/>
    <property type="evidence" value="ECO:0007669"/>
    <property type="project" value="UniProtKB-KW"/>
</dbReference>
<dbReference type="EMBL" id="WUUU01000040">
    <property type="protein sequence ID" value="MXR20379.1"/>
    <property type="molecule type" value="Genomic_DNA"/>
</dbReference>
<sequence length="365" mass="40593">MDDRIRRHAEVLVDQCAEVQPGDMVRVVAPPVAEDLVVAVYERLGEIGARPTLSWRGSRAQRAYKLALDPEDASTAEHTLAAIKETDAYIGINGARNVAESSDVSADVMTALRRANKELQDEFRETRWVGTQYPAPGNAQKAGMSTEAYEDFVYRAVDRDWDEQRAFQSQMVEILDDASEVRIVSGDDTDLTMSVEGMIAENDADDNNMPGGEAFTAPVPDSVEGTIHFDQPRMWRGEEILDARLTFEDGDVVEYSASQNEDALEEILETDDGARRIGELGIGMNRGIDQFTYNMLFDEKMGDSIHLALGRAYDENVPEDREPNDSAIHVDLITDMSEDSFIEVDGEVVQRNGTFTFEDGFEAES</sequence>
<keyword evidence="9" id="KW-0482">Metalloprotease</keyword>
<comment type="caution">
    <text evidence="10">The sequence shown here is derived from an EMBL/GenBank/DDBJ whole genome shotgun (WGS) entry which is preliminary data.</text>
</comment>
<comment type="cofactor">
    <cofactor evidence="2">
        <name>Mg(2+)</name>
        <dbReference type="ChEBI" id="CHEBI:18420"/>
    </cofactor>
</comment>
<dbReference type="GO" id="GO:0006508">
    <property type="term" value="P:proteolysis"/>
    <property type="evidence" value="ECO:0007669"/>
    <property type="project" value="UniProtKB-KW"/>
</dbReference>
<protein>
    <submittedName>
        <fullName evidence="10">Aminopeptidase</fullName>
    </submittedName>
</protein>
<evidence type="ECO:0000256" key="2">
    <source>
        <dbReference type="ARBA" id="ARBA00001946"/>
    </source>
</evidence>
<organism evidence="10 11">
    <name type="scientific">Halobacterium bonnevillei</name>
    <dbReference type="NCBI Taxonomy" id="2692200"/>
    <lineage>
        <taxon>Archaea</taxon>
        <taxon>Methanobacteriati</taxon>
        <taxon>Methanobacteriota</taxon>
        <taxon>Stenosarchaea group</taxon>
        <taxon>Halobacteria</taxon>
        <taxon>Halobacteriales</taxon>
        <taxon>Halobacteriaceae</taxon>
        <taxon>Halobacterium</taxon>
    </lineage>
</organism>
<dbReference type="InterPro" id="IPR035097">
    <property type="entry name" value="M29_N-terminal"/>
</dbReference>
<dbReference type="Gene3D" id="3.40.1830.10">
    <property type="entry name" value="Thermophilic metalloprotease (M29)"/>
    <property type="match status" value="1"/>
</dbReference>
<gene>
    <name evidence="10" type="ORF">GRX66_07075</name>
</gene>
<evidence type="ECO:0000313" key="11">
    <source>
        <dbReference type="Proteomes" id="UP000471521"/>
    </source>
</evidence>
<keyword evidence="7" id="KW-0479">Metal-binding</keyword>
<keyword evidence="8" id="KW-0378">Hydrolase</keyword>
<keyword evidence="6" id="KW-0645">Protease</keyword>
<evidence type="ECO:0000256" key="7">
    <source>
        <dbReference type="ARBA" id="ARBA00022723"/>
    </source>
</evidence>
<evidence type="ECO:0000256" key="5">
    <source>
        <dbReference type="ARBA" id="ARBA00022438"/>
    </source>
</evidence>
<dbReference type="PANTHER" id="PTHR34448:SF1">
    <property type="entry name" value="BLL6088 PROTEIN"/>
    <property type="match status" value="1"/>
</dbReference>
<dbReference type="GO" id="GO:0046872">
    <property type="term" value="F:metal ion binding"/>
    <property type="evidence" value="ECO:0007669"/>
    <property type="project" value="UniProtKB-KW"/>
</dbReference>
<comment type="similarity">
    <text evidence="4">Belongs to the peptidase M29 family.</text>
</comment>
<dbReference type="InterPro" id="IPR052170">
    <property type="entry name" value="M29_Exopeptidase"/>
</dbReference>
<evidence type="ECO:0000256" key="4">
    <source>
        <dbReference type="ARBA" id="ARBA00008236"/>
    </source>
</evidence>
<dbReference type="InterPro" id="IPR000787">
    <property type="entry name" value="Peptidase_M29"/>
</dbReference>
<comment type="cofactor">
    <cofactor evidence="1">
        <name>Co(2+)</name>
        <dbReference type="ChEBI" id="CHEBI:48828"/>
    </cofactor>
</comment>
<name>A0A6B0SS16_9EURY</name>
<keyword evidence="5 10" id="KW-0031">Aminopeptidase</keyword>
<evidence type="ECO:0000256" key="9">
    <source>
        <dbReference type="ARBA" id="ARBA00023049"/>
    </source>
</evidence>
<dbReference type="GO" id="GO:0008237">
    <property type="term" value="F:metallopeptidase activity"/>
    <property type="evidence" value="ECO:0007669"/>
    <property type="project" value="UniProtKB-KW"/>
</dbReference>